<dbReference type="GO" id="GO:0006508">
    <property type="term" value="P:proteolysis"/>
    <property type="evidence" value="ECO:0007669"/>
    <property type="project" value="UniProtKB-KW"/>
</dbReference>
<dbReference type="InterPro" id="IPR008969">
    <property type="entry name" value="CarboxyPept-like_regulatory"/>
</dbReference>
<feature type="domain" description="Peptidase S8/S53" evidence="8">
    <location>
        <begin position="221"/>
        <end position="507"/>
    </location>
</feature>
<dbReference type="GO" id="GO:0004252">
    <property type="term" value="F:serine-type endopeptidase activity"/>
    <property type="evidence" value="ECO:0007669"/>
    <property type="project" value="UniProtKB-UniRule"/>
</dbReference>
<dbReference type="InterPro" id="IPR022398">
    <property type="entry name" value="Peptidase_S8_His-AS"/>
</dbReference>
<proteinExistence type="inferred from homology"/>
<protein>
    <submittedName>
        <fullName evidence="10">S8 family serine peptidase</fullName>
    </submittedName>
</protein>
<keyword evidence="11" id="KW-1185">Reference proteome</keyword>
<dbReference type="InterPro" id="IPR015500">
    <property type="entry name" value="Peptidase_S8_subtilisin-rel"/>
</dbReference>
<keyword evidence="4 6" id="KW-0720">Serine protease</keyword>
<sequence length="1476" mass="158481">MKKKRITRFRWLSIICIAFLIFPLMYPKMGQAETNGSPHTSLKKTSPEATKSKISSKLQEQFANQEQVTFLIKFKEQADTALAAKNAEKNALSKDSPAKVKYMKRSAVLSSLRSTAVETQGPVIEFLKKQENAGNATDVESFYIVNAIAATATKEVMEQIAAFPEVDKILPNEIRQLHIPEKVAEPPSPQLETEPKAETNSIEWNIERVGAPAVWEMGIDGSGTVVASIDTGVQWDHPALKEQYRGYNPASSNTPTHEFNWFDATAGRSAPYDDIGHGTHVTGTMVGSEPNGANKIGVAPGAKWIAVKAFTAAGGSDRNLIAAGEWILAPKDASGNPHPDKAPDVVNNSWGGGPGLDEWYRPMVQAWRAAEIFPEFSAGNTTLGNPGGPRSIANPANYPESFATGATDINNGLGSFSLQGPSPYGEIKPNISAPGVNIRSSVPGSGYEGGWNGTSMAGPHVSAVAAMLRQVNSSLSVEDIEEILIQSATPLTNGAYPDSPNNGFGHGLVNAYDAVSSVISGLGKIKGQVAKEGNDSEAPEVTHQAPQETYAGMDLSLELRATDNVSVLNVELEFLKSDGSWASIQGERIAGNYKDGVYKVKIPGDEISVPSITYKWKVNDFGGNEVITDNFVVTVKPGITIGYSQDFESEPIGWTSFGVKNSWQWGVPTSGPGKAASGEKVYATNLAGNYDNSANMTLVMPPIDLPEGNAYLQFKQWYNLERNWDFGHVLVSTDMVNWTQKLRITDITSAWIDGEVDLSEFSGQRIYIGFNVTTDASVQRPGWYIDDVRLSNTALQSAIKNQNGITNPSEATDDSTPALKEEKVDPNKIIPVKDKVEKDKGTQTKPVPALLPLTAEVSILESGRSVFTKPSDGTYEFTHASGDFTVQAEAYGYRSQAQSVHIPVDREVTANFVLEPIPQGTVSGTVTNMATGKPVANATLLLVEDAAVQPVETNANGQYSITAYEGKYTLKVMAPSYYSQDIAISISDTPLEKNIQLKPFIGFPGEIGYDDGTAENARVFYDAGNGWAVKMSLAAGHKNAMVTGGLFRFWDTEWPVPGGTAFKVEVYDASGKDGAPGKKLAGPFDATALRNGEWTHVDLSEHGIMVNGDFYMVYIQTAPNPNAPGLATDENGPNANRSWQLVGGAWTPSPKDEGNYMIRSTVNYEVTAPVITTPAEGTFTNEGTVTVEGTTAPSTTVTIFNNGEEVATAEATDTGKFSANVALTEGENILTAKVTTALGSTDASSPVKIIFDKTNPELSIIAPVDKSKTNKETVTVEGTVADENLDSVKVNGQNANITGGKYSLRILLNEGENLITVIAQDKAGNITEKSITVNAKYTAPVIENLLPTEDKELKKGESVKIEFDSEPGLKATFAIRMPLTNTGGQLADANSLPMMETSPGHYVGYYTATSNVKAPGAEIEVQVTDGYGNESRKIAAGKLYINEKKKKDKDNNGKGNKGKNNLEEEASEVESESVEN</sequence>
<evidence type="ECO:0000259" key="8">
    <source>
        <dbReference type="Pfam" id="PF00082"/>
    </source>
</evidence>
<dbReference type="Pfam" id="PF20773">
    <property type="entry name" value="InhA-like_MAM"/>
    <property type="match status" value="1"/>
</dbReference>
<dbReference type="InterPro" id="IPR033857">
    <property type="entry name" value="Bacillopeptidase_F"/>
</dbReference>
<dbReference type="Pfam" id="PF09136">
    <property type="entry name" value="Glucodextran_B"/>
    <property type="match status" value="2"/>
</dbReference>
<accession>A0A6L3VC98</accession>
<dbReference type="OrthoDB" id="9798386at2"/>
<evidence type="ECO:0000256" key="7">
    <source>
        <dbReference type="SAM" id="MobiDB-lite"/>
    </source>
</evidence>
<feature type="active site" description="Charge relay system" evidence="5 6">
    <location>
        <position position="455"/>
    </location>
</feature>
<dbReference type="PRINTS" id="PR00723">
    <property type="entry name" value="SUBTILISIN"/>
</dbReference>
<feature type="compositionally biased region" description="Acidic residues" evidence="7">
    <location>
        <begin position="1463"/>
        <end position="1476"/>
    </location>
</feature>
<evidence type="ECO:0000313" key="11">
    <source>
        <dbReference type="Proteomes" id="UP000481030"/>
    </source>
</evidence>
<keyword evidence="3 6" id="KW-0378">Hydrolase</keyword>
<dbReference type="InterPro" id="IPR010259">
    <property type="entry name" value="S8pro/Inhibitor_I9"/>
</dbReference>
<dbReference type="Proteomes" id="UP000481030">
    <property type="component" value="Unassembled WGS sequence"/>
</dbReference>
<feature type="domain" description="Inhibitor I9" evidence="9">
    <location>
        <begin position="70"/>
        <end position="178"/>
    </location>
</feature>
<dbReference type="SUPFAM" id="SSF49464">
    <property type="entry name" value="Carboxypeptidase regulatory domain-like"/>
    <property type="match status" value="2"/>
</dbReference>
<feature type="region of interest" description="Disordered" evidence="7">
    <location>
        <begin position="1439"/>
        <end position="1476"/>
    </location>
</feature>
<evidence type="ECO:0000259" key="9">
    <source>
        <dbReference type="Pfam" id="PF05922"/>
    </source>
</evidence>
<dbReference type="SUPFAM" id="SSF49899">
    <property type="entry name" value="Concanavalin A-like lectins/glucanases"/>
    <property type="match status" value="1"/>
</dbReference>
<evidence type="ECO:0000256" key="4">
    <source>
        <dbReference type="ARBA" id="ARBA00022825"/>
    </source>
</evidence>
<organism evidence="10 11">
    <name type="scientific">Cytobacillus depressus</name>
    <dbReference type="NCBI Taxonomy" id="1602942"/>
    <lineage>
        <taxon>Bacteria</taxon>
        <taxon>Bacillati</taxon>
        <taxon>Bacillota</taxon>
        <taxon>Bacilli</taxon>
        <taxon>Bacillales</taxon>
        <taxon>Bacillaceae</taxon>
        <taxon>Cytobacillus</taxon>
    </lineage>
</organism>
<dbReference type="EMBL" id="WBOS01000002">
    <property type="protein sequence ID" value="KAB2337280.1"/>
    <property type="molecule type" value="Genomic_DNA"/>
</dbReference>
<dbReference type="SUPFAM" id="SSF52743">
    <property type="entry name" value="Subtilisin-like"/>
    <property type="match status" value="1"/>
</dbReference>
<dbReference type="Gene3D" id="2.60.40.10">
    <property type="entry name" value="Immunoglobulins"/>
    <property type="match status" value="2"/>
</dbReference>
<name>A0A6L3VC98_9BACI</name>
<comment type="caution">
    <text evidence="10">The sequence shown here is derived from an EMBL/GenBank/DDBJ whole genome shotgun (WGS) entry which is preliminary data.</text>
</comment>
<dbReference type="Pfam" id="PF00082">
    <property type="entry name" value="Peptidase_S8"/>
    <property type="match status" value="1"/>
</dbReference>
<dbReference type="InterPro" id="IPR013320">
    <property type="entry name" value="ConA-like_dom_sf"/>
</dbReference>
<dbReference type="PANTHER" id="PTHR43399:SF4">
    <property type="entry name" value="CELL WALL-ASSOCIATED PROTEASE"/>
    <property type="match status" value="1"/>
</dbReference>
<dbReference type="PIRSF" id="PIRSF015477">
    <property type="entry name" value="Bpr"/>
    <property type="match status" value="1"/>
</dbReference>
<dbReference type="NCBIfam" id="NF038128">
    <property type="entry name" value="choice_anch_J"/>
    <property type="match status" value="1"/>
</dbReference>
<dbReference type="CDD" id="cd07481">
    <property type="entry name" value="Peptidases_S8_BacillopeptidaseF-like"/>
    <property type="match status" value="1"/>
</dbReference>
<evidence type="ECO:0000256" key="6">
    <source>
        <dbReference type="PROSITE-ProRule" id="PRU01240"/>
    </source>
</evidence>
<dbReference type="InterPro" id="IPR013783">
    <property type="entry name" value="Ig-like_fold"/>
</dbReference>
<feature type="compositionally biased region" description="Basic and acidic residues" evidence="7">
    <location>
        <begin position="1441"/>
        <end position="1452"/>
    </location>
</feature>
<evidence type="ECO:0000256" key="3">
    <source>
        <dbReference type="ARBA" id="ARBA00022801"/>
    </source>
</evidence>
<dbReference type="PROSITE" id="PS00138">
    <property type="entry name" value="SUBTILASE_SER"/>
    <property type="match status" value="1"/>
</dbReference>
<dbReference type="InterPro" id="IPR012103">
    <property type="entry name" value="Pept_S8A_Bpr"/>
</dbReference>
<dbReference type="PROSITE" id="PS00137">
    <property type="entry name" value="SUBTILASE_HIS"/>
    <property type="match status" value="1"/>
</dbReference>
<feature type="region of interest" description="Disordered" evidence="7">
    <location>
        <begin position="33"/>
        <end position="56"/>
    </location>
</feature>
<dbReference type="InterPro" id="IPR023828">
    <property type="entry name" value="Peptidase_S8_Ser-AS"/>
</dbReference>
<dbReference type="Gene3D" id="2.60.40.1120">
    <property type="entry name" value="Carboxypeptidase-like, regulatory domain"/>
    <property type="match status" value="2"/>
</dbReference>
<evidence type="ECO:0000256" key="5">
    <source>
        <dbReference type="PIRSR" id="PIRSR015477-1"/>
    </source>
</evidence>
<dbReference type="InterPro" id="IPR000209">
    <property type="entry name" value="Peptidase_S8/S53_dom"/>
</dbReference>
<dbReference type="Gene3D" id="2.60.120.200">
    <property type="match status" value="1"/>
</dbReference>
<feature type="active site" description="Charge relay system" evidence="5 6">
    <location>
        <position position="230"/>
    </location>
</feature>
<dbReference type="PANTHER" id="PTHR43399">
    <property type="entry name" value="SUBTILISIN-RELATED"/>
    <property type="match status" value="1"/>
</dbReference>
<dbReference type="Gene3D" id="3.40.50.200">
    <property type="entry name" value="Peptidase S8/S53 domain"/>
    <property type="match status" value="1"/>
</dbReference>
<dbReference type="Pfam" id="PF05922">
    <property type="entry name" value="Inhibitor_I9"/>
    <property type="match status" value="1"/>
</dbReference>
<reference evidence="10 11" key="1">
    <citation type="journal article" date="2016" name="Antonie Van Leeuwenhoek">
        <title>Bacillus depressus sp. nov., isolated from soil of a sunflower field.</title>
        <authorList>
            <person name="Wei X."/>
            <person name="Xin D."/>
            <person name="Xin Y."/>
            <person name="Zhang H."/>
            <person name="Wang T."/>
            <person name="Zhang J."/>
        </authorList>
    </citation>
    <scope>NUCLEOTIDE SEQUENCE [LARGE SCALE GENOMIC DNA]</scope>
    <source>
        <strain evidence="10 11">BZ1</strain>
    </source>
</reference>
<dbReference type="InterPro" id="IPR051048">
    <property type="entry name" value="Peptidase_S8/S53_subtilisin"/>
</dbReference>
<keyword evidence="2 6" id="KW-0645">Protease</keyword>
<feature type="active site" description="Charge relay system" evidence="5 6">
    <location>
        <position position="277"/>
    </location>
</feature>
<dbReference type="PROSITE" id="PS51892">
    <property type="entry name" value="SUBTILASE"/>
    <property type="match status" value="1"/>
</dbReference>
<dbReference type="FunFam" id="3.40.50.200:FF:000043">
    <property type="entry name" value="Peptidase S8"/>
    <property type="match status" value="1"/>
</dbReference>
<evidence type="ECO:0000313" key="10">
    <source>
        <dbReference type="EMBL" id="KAB2337280.1"/>
    </source>
</evidence>
<evidence type="ECO:0000256" key="1">
    <source>
        <dbReference type="ARBA" id="ARBA00011073"/>
    </source>
</evidence>
<gene>
    <name evidence="10" type="ORF">F7731_06600</name>
</gene>
<dbReference type="InterPro" id="IPR036852">
    <property type="entry name" value="Peptidase_S8/S53_dom_sf"/>
</dbReference>
<evidence type="ECO:0000256" key="2">
    <source>
        <dbReference type="ARBA" id="ARBA00022670"/>
    </source>
</evidence>
<comment type="similarity">
    <text evidence="1 6">Belongs to the peptidase S8 family.</text>
</comment>